<dbReference type="Proteomes" id="UP000029669">
    <property type="component" value="Chromosome"/>
</dbReference>
<dbReference type="EMBL" id="CP009170">
    <property type="protein sequence ID" value="AIS52901.1"/>
    <property type="molecule type" value="Genomic_DNA"/>
</dbReference>
<dbReference type="AlphaFoldDB" id="A0A097ASV5"/>
<dbReference type="InterPro" id="IPR041712">
    <property type="entry name" value="DHPS-like_MBL-fold"/>
</dbReference>
<sequence>MEIQVLIENVVFNKNFVAEHGLSILVKKDDKEVLVDTGQSENFIKNCSLMGIEVGRIEKVILTHGHYDHIGGLKGLLEKNPNVKIYAHKRILDKKYAMRKNGNLDEIGFNLAIYNKYKNNFMLIDEDTEVEKGFFVITNIDIVYDNEFTTKNFLIEEKGEKIEDKFLDEVFVVVKEEDGINVITGCSHAGILNVLETVRRCFEGSSLKSLVGGFHLRGMPEEEIIEIAKKIDSYGIGKIYTGHCTGIDEYGILKSVLKEKLSYLTTSSSIIA</sequence>
<dbReference type="InterPro" id="IPR001279">
    <property type="entry name" value="Metallo-B-lactamas"/>
</dbReference>
<feature type="domain" description="Metallo-beta-lactamase" evidence="1">
    <location>
        <begin position="20"/>
        <end position="243"/>
    </location>
</feature>
<dbReference type="Pfam" id="PF00753">
    <property type="entry name" value="Lactamase_B"/>
    <property type="match status" value="1"/>
</dbReference>
<dbReference type="InterPro" id="IPR036866">
    <property type="entry name" value="RibonucZ/Hydroxyglut_hydro"/>
</dbReference>
<name>A0A097ASV5_THEKI</name>
<reference evidence="3" key="1">
    <citation type="journal article" date="2015" name="Genome Announc.">
        <title>Whole-Genome Sequences of 80 Environmental and Clinical Isolates of Burkholderia pseudomallei.</title>
        <authorList>
            <person name="Johnson S.L."/>
            <person name="Baker A.L."/>
            <person name="Chain P.S."/>
            <person name="Currie B.J."/>
            <person name="Daligault H.E."/>
            <person name="Davenport K.W."/>
            <person name="Davis C.B."/>
            <person name="Inglis T.J."/>
            <person name="Kaestli M."/>
            <person name="Koren S."/>
            <person name="Mayo M."/>
            <person name="Merritt A.J."/>
            <person name="Price E.P."/>
            <person name="Sarovich D.S."/>
            <person name="Warner J."/>
            <person name="Rosovitz M.J."/>
        </authorList>
    </citation>
    <scope>NUCLEOTIDE SEQUENCE [LARGE SCALE GENOMIC DNA]</scope>
    <source>
        <strain evidence="3">DSM 2030</strain>
    </source>
</reference>
<dbReference type="SMART" id="SM00849">
    <property type="entry name" value="Lactamase_B"/>
    <property type="match status" value="1"/>
</dbReference>
<dbReference type="PANTHER" id="PTHR13754">
    <property type="entry name" value="METALLO-BETA-LACTAMASE SUPERFAMILY PROTEIN"/>
    <property type="match status" value="1"/>
</dbReference>
<keyword evidence="3" id="KW-1185">Reference proteome</keyword>
<protein>
    <submittedName>
        <fullName evidence="2">Beta-lactamase domain-containing protein</fullName>
    </submittedName>
</protein>
<dbReference type="InterPro" id="IPR052926">
    <property type="entry name" value="Metallo-beta-lactamase_dom"/>
</dbReference>
<dbReference type="OrthoDB" id="9803916at2"/>
<dbReference type="eggNOG" id="COG1237">
    <property type="taxonomic scope" value="Bacteria"/>
</dbReference>
<dbReference type="STRING" id="2325.TKV_c17500"/>
<accession>A0A097ASV5</accession>
<evidence type="ECO:0000313" key="3">
    <source>
        <dbReference type="Proteomes" id="UP000029669"/>
    </source>
</evidence>
<gene>
    <name evidence="2" type="ORF">TKV_c17500</name>
</gene>
<dbReference type="KEGG" id="tki:TKV_c17500"/>
<organism evidence="2 3">
    <name type="scientific">Thermoanaerobacter kivui</name>
    <name type="common">Acetogenium kivui</name>
    <dbReference type="NCBI Taxonomy" id="2325"/>
    <lineage>
        <taxon>Bacteria</taxon>
        <taxon>Bacillati</taxon>
        <taxon>Bacillota</taxon>
        <taxon>Clostridia</taxon>
        <taxon>Thermoanaerobacterales</taxon>
        <taxon>Thermoanaerobacteraceae</taxon>
        <taxon>Thermoanaerobacter</taxon>
    </lineage>
</organism>
<dbReference type="PANTHER" id="PTHR13754:SF13">
    <property type="entry name" value="METALLO-BETA-LACTAMASE SUPERFAMILY PROTEIN (AFU_ORTHOLOGUE AFUA_3G07630)"/>
    <property type="match status" value="1"/>
</dbReference>
<dbReference type="GO" id="GO:0016740">
    <property type="term" value="F:transferase activity"/>
    <property type="evidence" value="ECO:0007669"/>
    <property type="project" value="TreeGrafter"/>
</dbReference>
<dbReference type="RefSeq" id="WP_049685574.1">
    <property type="nucleotide sequence ID" value="NZ_CP009170.1"/>
</dbReference>
<dbReference type="Gene3D" id="3.60.15.10">
    <property type="entry name" value="Ribonuclease Z/Hydroxyacylglutathione hydrolase-like"/>
    <property type="match status" value="1"/>
</dbReference>
<evidence type="ECO:0000313" key="2">
    <source>
        <dbReference type="EMBL" id="AIS52901.1"/>
    </source>
</evidence>
<dbReference type="CDD" id="cd07713">
    <property type="entry name" value="DHPS-like_MBL-fold"/>
    <property type="match status" value="1"/>
</dbReference>
<proteinExistence type="predicted"/>
<dbReference type="SUPFAM" id="SSF56281">
    <property type="entry name" value="Metallo-hydrolase/oxidoreductase"/>
    <property type="match status" value="1"/>
</dbReference>
<evidence type="ECO:0000259" key="1">
    <source>
        <dbReference type="SMART" id="SM00849"/>
    </source>
</evidence>
<dbReference type="HOGENOM" id="CLU_036012_0_0_9"/>